<protein>
    <submittedName>
        <fullName evidence="6">Putative TetR family transcriptional regulator</fullName>
    </submittedName>
</protein>
<accession>K6VUY6</accession>
<dbReference type="Gene3D" id="1.10.10.60">
    <property type="entry name" value="Homeodomain-like"/>
    <property type="match status" value="1"/>
</dbReference>
<keyword evidence="1" id="KW-0805">Transcription regulation</keyword>
<evidence type="ECO:0000256" key="2">
    <source>
        <dbReference type="ARBA" id="ARBA00023125"/>
    </source>
</evidence>
<dbReference type="GO" id="GO:0000976">
    <property type="term" value="F:transcription cis-regulatory region binding"/>
    <property type="evidence" value="ECO:0007669"/>
    <property type="project" value="TreeGrafter"/>
</dbReference>
<name>K6VUY6_9ACTN</name>
<dbReference type="EMBL" id="BAHC01000115">
    <property type="protein sequence ID" value="GAB90710.1"/>
    <property type="molecule type" value="Genomic_DNA"/>
</dbReference>
<dbReference type="OrthoDB" id="5242520at2"/>
<evidence type="ECO:0000256" key="1">
    <source>
        <dbReference type="ARBA" id="ARBA00023015"/>
    </source>
</evidence>
<dbReference type="SUPFAM" id="SSF46689">
    <property type="entry name" value="Homeodomain-like"/>
    <property type="match status" value="1"/>
</dbReference>
<feature type="DNA-binding region" description="H-T-H motif" evidence="4">
    <location>
        <begin position="41"/>
        <end position="60"/>
    </location>
</feature>
<organism evidence="6 7">
    <name type="scientific">Gordonia rhizosphera NBRC 16068</name>
    <dbReference type="NCBI Taxonomy" id="1108045"/>
    <lineage>
        <taxon>Bacteria</taxon>
        <taxon>Bacillati</taxon>
        <taxon>Actinomycetota</taxon>
        <taxon>Actinomycetes</taxon>
        <taxon>Mycobacteriales</taxon>
        <taxon>Gordoniaceae</taxon>
        <taxon>Gordonia</taxon>
    </lineage>
</organism>
<dbReference type="InterPro" id="IPR001647">
    <property type="entry name" value="HTH_TetR"/>
</dbReference>
<evidence type="ECO:0000313" key="6">
    <source>
        <dbReference type="EMBL" id="GAB90710.1"/>
    </source>
</evidence>
<dbReference type="GO" id="GO:0003700">
    <property type="term" value="F:DNA-binding transcription factor activity"/>
    <property type="evidence" value="ECO:0007669"/>
    <property type="project" value="TreeGrafter"/>
</dbReference>
<keyword evidence="2 4" id="KW-0238">DNA-binding</keyword>
<reference evidence="6 7" key="1">
    <citation type="submission" date="2012-08" db="EMBL/GenBank/DDBJ databases">
        <title>Whole genome shotgun sequence of Gordonia rhizosphera NBRC 16068.</title>
        <authorList>
            <person name="Takarada H."/>
            <person name="Isaki S."/>
            <person name="Hosoyama A."/>
            <person name="Tsuchikane K."/>
            <person name="Katsumata H."/>
            <person name="Baba S."/>
            <person name="Ohji S."/>
            <person name="Yamazaki S."/>
            <person name="Fujita N."/>
        </authorList>
    </citation>
    <scope>NUCLEOTIDE SEQUENCE [LARGE SCALE GENOMIC DNA]</scope>
    <source>
        <strain evidence="6 7">NBRC 16068</strain>
    </source>
</reference>
<sequence>MATITRKQQASRAERRAAIEASLLAATGRLMAAGESFTEVSVERLAVEAGISRPTFYVYFEDKGDLLRRLGEKIFAELADPARSWWEVADRYDRDKVFAAMSGMVAAHRRHRVLIAAIVEMAAYDEGVGTRYRQLFDIGIENLATVIKRGVDAGTVRAVHPRETASALTWLTERYIYQSFSTPRPPDEDDIARTLTDIICATLYPDPPETPDPD</sequence>
<evidence type="ECO:0000256" key="3">
    <source>
        <dbReference type="ARBA" id="ARBA00023163"/>
    </source>
</evidence>
<dbReference type="RefSeq" id="WP_006333746.1">
    <property type="nucleotide sequence ID" value="NZ_BAHC01000115.1"/>
</dbReference>
<dbReference type="PROSITE" id="PS50977">
    <property type="entry name" value="HTH_TETR_2"/>
    <property type="match status" value="1"/>
</dbReference>
<proteinExistence type="predicted"/>
<dbReference type="Pfam" id="PF00440">
    <property type="entry name" value="TetR_N"/>
    <property type="match status" value="1"/>
</dbReference>
<dbReference type="eggNOG" id="COG1309">
    <property type="taxonomic scope" value="Bacteria"/>
</dbReference>
<dbReference type="Gene3D" id="1.10.357.10">
    <property type="entry name" value="Tetracycline Repressor, domain 2"/>
    <property type="match status" value="1"/>
</dbReference>
<gene>
    <name evidence="6" type="ORF">GORHZ_115_00650</name>
</gene>
<dbReference type="PANTHER" id="PTHR30055">
    <property type="entry name" value="HTH-TYPE TRANSCRIPTIONAL REGULATOR RUTR"/>
    <property type="match status" value="1"/>
</dbReference>
<keyword evidence="7" id="KW-1185">Reference proteome</keyword>
<evidence type="ECO:0000313" key="7">
    <source>
        <dbReference type="Proteomes" id="UP000008363"/>
    </source>
</evidence>
<dbReference type="AlphaFoldDB" id="K6VUY6"/>
<dbReference type="STRING" id="1108045.GORHZ_115_00650"/>
<dbReference type="PANTHER" id="PTHR30055:SF234">
    <property type="entry name" value="HTH-TYPE TRANSCRIPTIONAL REGULATOR BETI"/>
    <property type="match status" value="1"/>
</dbReference>
<dbReference type="SUPFAM" id="SSF48498">
    <property type="entry name" value="Tetracyclin repressor-like, C-terminal domain"/>
    <property type="match status" value="1"/>
</dbReference>
<dbReference type="InterPro" id="IPR036271">
    <property type="entry name" value="Tet_transcr_reg_TetR-rel_C_sf"/>
</dbReference>
<dbReference type="Proteomes" id="UP000008363">
    <property type="component" value="Unassembled WGS sequence"/>
</dbReference>
<evidence type="ECO:0000256" key="4">
    <source>
        <dbReference type="PROSITE-ProRule" id="PRU00335"/>
    </source>
</evidence>
<dbReference type="InterPro" id="IPR050109">
    <property type="entry name" value="HTH-type_TetR-like_transc_reg"/>
</dbReference>
<keyword evidence="3" id="KW-0804">Transcription</keyword>
<feature type="domain" description="HTH tetR-type" evidence="5">
    <location>
        <begin position="17"/>
        <end position="78"/>
    </location>
</feature>
<dbReference type="InterPro" id="IPR009057">
    <property type="entry name" value="Homeodomain-like_sf"/>
</dbReference>
<evidence type="ECO:0000259" key="5">
    <source>
        <dbReference type="PROSITE" id="PS50977"/>
    </source>
</evidence>
<dbReference type="InterPro" id="IPR049397">
    <property type="entry name" value="EthR_C"/>
</dbReference>
<dbReference type="Pfam" id="PF21313">
    <property type="entry name" value="EthR_C"/>
    <property type="match status" value="1"/>
</dbReference>
<dbReference type="InterPro" id="IPR023772">
    <property type="entry name" value="DNA-bd_HTH_TetR-type_CS"/>
</dbReference>
<dbReference type="PROSITE" id="PS01081">
    <property type="entry name" value="HTH_TETR_1"/>
    <property type="match status" value="1"/>
</dbReference>
<comment type="caution">
    <text evidence="6">The sequence shown here is derived from an EMBL/GenBank/DDBJ whole genome shotgun (WGS) entry which is preliminary data.</text>
</comment>